<dbReference type="InterPro" id="IPR052541">
    <property type="entry name" value="SQRD"/>
</dbReference>
<evidence type="ECO:0000313" key="1">
    <source>
        <dbReference type="EMBL" id="AWR94642.1"/>
    </source>
</evidence>
<accession>A0A2U9IF22</accession>
<dbReference type="SUPFAM" id="SSF51905">
    <property type="entry name" value="FAD/NAD(P)-binding domain"/>
    <property type="match status" value="1"/>
</dbReference>
<keyword evidence="2" id="KW-1185">Reference proteome</keyword>
<dbReference type="EMBL" id="CP029289">
    <property type="protein sequence ID" value="AWR94642.1"/>
    <property type="molecule type" value="Genomic_DNA"/>
</dbReference>
<evidence type="ECO:0008006" key="3">
    <source>
        <dbReference type="Google" id="ProtNLM"/>
    </source>
</evidence>
<organism evidence="1 2">
    <name type="scientific">Acidianus brierleyi</name>
    <dbReference type="NCBI Taxonomy" id="41673"/>
    <lineage>
        <taxon>Archaea</taxon>
        <taxon>Thermoproteota</taxon>
        <taxon>Thermoprotei</taxon>
        <taxon>Sulfolobales</taxon>
        <taxon>Sulfolobaceae</taxon>
        <taxon>Acidianus</taxon>
    </lineage>
</organism>
<name>A0A2U9IF22_9CREN</name>
<dbReference type="RefSeq" id="WP_110270523.1">
    <property type="nucleotide sequence ID" value="NZ_CP029289.2"/>
</dbReference>
<sequence>MKNIILGGGYAGLNVYYNLNRNKILLSNTNKFIFYTALLRNIIEKTNYISKVRFIKEEQIKDIDLKDRIIKTDKDEYYADNLIVTLGCKRLNLDKIINSLIKTDNIILGAEDQYDEYITLQMAFYAKRLGKDVKYSGSPLSWLGKNVEEKVNILLDKYNIKIYEKPNLILQKCEPPEFLDFLKVNENLEVKKGVYAAGDIIFGWPKLGELAMRSGRFLGKKLSKNNDSPFDPIFIFILDTGYGEALHIRSKVPWGNTWNIAKISRIRALMKKFIEKYYIIRKGNMGFLYYL</sequence>
<dbReference type="Gene3D" id="3.50.50.100">
    <property type="match status" value="1"/>
</dbReference>
<reference evidence="1 2" key="1">
    <citation type="submission" date="2018-05" db="EMBL/GenBank/DDBJ databases">
        <title>Complete Genome Sequences of Extremely Thermoacidophilic, Metal-Mobilizing Type-Strain Members of the Archaeal Family Sulfolobaceae: Acidianus brierleyi DSM-1651T, Acidianus sulfidivorans DSM-18786T, Metallosphaera hakonensis DSM-7519T, and Metallosphaera prunae DSM-10039T.</title>
        <authorList>
            <person name="Counts J.A."/>
            <person name="Kelly R.M."/>
        </authorList>
    </citation>
    <scope>NUCLEOTIDE SEQUENCE [LARGE SCALE GENOMIC DNA]</scope>
    <source>
        <strain evidence="1 2">DSM 1651</strain>
    </source>
</reference>
<evidence type="ECO:0000313" key="2">
    <source>
        <dbReference type="Proteomes" id="UP000248044"/>
    </source>
</evidence>
<dbReference type="PANTHER" id="PTHR43755">
    <property type="match status" value="1"/>
</dbReference>
<dbReference type="GeneID" id="36832208"/>
<dbReference type="PANTHER" id="PTHR43755:SF1">
    <property type="entry name" value="FAD-DEPENDENT PYRIDINE NUCLEOTIDE-DISULPHIDE OXIDOREDUCTASE"/>
    <property type="match status" value="1"/>
</dbReference>
<dbReference type="InterPro" id="IPR036188">
    <property type="entry name" value="FAD/NAD-bd_sf"/>
</dbReference>
<dbReference type="KEGG" id="abri:DFR85_08590"/>
<dbReference type="Proteomes" id="UP000248044">
    <property type="component" value="Chromosome"/>
</dbReference>
<dbReference type="OrthoDB" id="57506at2157"/>
<gene>
    <name evidence="1" type="ORF">DFR85_08590</name>
</gene>
<dbReference type="AlphaFoldDB" id="A0A2U9IF22"/>
<protein>
    <recommendedName>
        <fullName evidence="3">Pyridine nucleotide-disulfide oxidoreductase</fullName>
    </recommendedName>
</protein>
<proteinExistence type="predicted"/>